<dbReference type="Gene3D" id="3.20.20.80">
    <property type="entry name" value="Glycosidases"/>
    <property type="match status" value="1"/>
</dbReference>
<evidence type="ECO:0000259" key="3">
    <source>
        <dbReference type="Pfam" id="PF02449"/>
    </source>
</evidence>
<protein>
    <recommendedName>
        <fullName evidence="3">Glycoside hydrolase family 42 N-terminal domain-containing protein</fullName>
    </recommendedName>
</protein>
<evidence type="ECO:0000256" key="2">
    <source>
        <dbReference type="ARBA" id="ARBA00023295"/>
    </source>
</evidence>
<evidence type="ECO:0000313" key="5">
    <source>
        <dbReference type="Proteomes" id="UP000075714"/>
    </source>
</evidence>
<dbReference type="PANTHER" id="PTHR36447">
    <property type="entry name" value="BETA-GALACTOSIDASE GANA"/>
    <property type="match status" value="1"/>
</dbReference>
<organism evidence="4 5">
    <name type="scientific">Gonium pectorale</name>
    <name type="common">Green alga</name>
    <dbReference type="NCBI Taxonomy" id="33097"/>
    <lineage>
        <taxon>Eukaryota</taxon>
        <taxon>Viridiplantae</taxon>
        <taxon>Chlorophyta</taxon>
        <taxon>core chlorophytes</taxon>
        <taxon>Chlorophyceae</taxon>
        <taxon>CS clade</taxon>
        <taxon>Chlamydomonadales</taxon>
        <taxon>Volvocaceae</taxon>
        <taxon>Gonium</taxon>
    </lineage>
</organism>
<dbReference type="PANTHER" id="PTHR36447:SF1">
    <property type="entry name" value="BETA-GALACTOSIDASE GANA"/>
    <property type="match status" value="1"/>
</dbReference>
<dbReference type="SUPFAM" id="SSF51445">
    <property type="entry name" value="(Trans)glycosidases"/>
    <property type="match status" value="1"/>
</dbReference>
<feature type="domain" description="Glycoside hydrolase family 42 N-terminal" evidence="3">
    <location>
        <begin position="79"/>
        <end position="169"/>
    </location>
</feature>
<dbReference type="Pfam" id="PF02449">
    <property type="entry name" value="Glyco_hydro_42"/>
    <property type="match status" value="1"/>
</dbReference>
<comment type="caution">
    <text evidence="4">The sequence shown here is derived from an EMBL/GenBank/DDBJ whole genome shotgun (WGS) entry which is preliminary data.</text>
</comment>
<accession>A0A150G8E6</accession>
<dbReference type="Proteomes" id="UP000075714">
    <property type="component" value="Unassembled WGS sequence"/>
</dbReference>
<reference evidence="5" key="1">
    <citation type="journal article" date="2016" name="Nat. Commun.">
        <title>The Gonium pectorale genome demonstrates co-option of cell cycle regulation during the evolution of multicellularity.</title>
        <authorList>
            <person name="Hanschen E.R."/>
            <person name="Marriage T.N."/>
            <person name="Ferris P.J."/>
            <person name="Hamaji T."/>
            <person name="Toyoda A."/>
            <person name="Fujiyama A."/>
            <person name="Neme R."/>
            <person name="Noguchi H."/>
            <person name="Minakuchi Y."/>
            <person name="Suzuki M."/>
            <person name="Kawai-Toyooka H."/>
            <person name="Smith D.R."/>
            <person name="Sparks H."/>
            <person name="Anderson J."/>
            <person name="Bakaric R."/>
            <person name="Luria V."/>
            <person name="Karger A."/>
            <person name="Kirschner M.W."/>
            <person name="Durand P.M."/>
            <person name="Michod R.E."/>
            <person name="Nozaki H."/>
            <person name="Olson B.J."/>
        </authorList>
    </citation>
    <scope>NUCLEOTIDE SEQUENCE [LARGE SCALE GENOMIC DNA]</scope>
    <source>
        <strain evidence="5">NIES-2863</strain>
    </source>
</reference>
<dbReference type="AlphaFoldDB" id="A0A150G8E6"/>
<keyword evidence="2" id="KW-0326">Glycosidase</keyword>
<keyword evidence="5" id="KW-1185">Reference proteome</keyword>
<dbReference type="InterPro" id="IPR003476">
    <property type="entry name" value="Glyco_hydro_42"/>
</dbReference>
<proteinExistence type="predicted"/>
<evidence type="ECO:0000313" key="4">
    <source>
        <dbReference type="EMBL" id="KXZ46104.1"/>
    </source>
</evidence>
<dbReference type="InterPro" id="IPR013529">
    <property type="entry name" value="Glyco_hydro_42_N"/>
</dbReference>
<sequence>MVMPRRHHYGFFEDNPNAGKLVATLKGMHEAGLTAVVYSVEWAALEPEEGKILWQPLAWLLDTTCRGSPLKAKYTQEFDSYQDYSEVALKAYRDWLRARSPDLQLFNTRWGTAFKSWAEVRPLSMHNGDWMGLDLSTRFWDFLKFREEYGAGLFNRACGVVKAAGLQCFHHFPEFFSALDAIYSASMFKHIAASPNTDFVIMDSNFRTPYGTVIKPVKLRIYVGAAFSYGKPAYFEAAVERFNGNELLVEGFKQSLLSGAANLGITNWHGRVNMSSSLHTAMRPKLDRTGCKPCELVGLFMHLDSCSAYHGLQDLAANLTADCRTDIAVYIELDRFLADIPKFSRAVFVEPILLYDSKEFMTYTRVKAALQRIPHDVRHMPHNSTAGMQLVVMQDLPAAQEGGTP</sequence>
<gene>
    <name evidence="4" type="ORF">GPECTOR_47g381</name>
</gene>
<keyword evidence="1" id="KW-0378">Hydrolase</keyword>
<dbReference type="GO" id="GO:0004565">
    <property type="term" value="F:beta-galactosidase activity"/>
    <property type="evidence" value="ECO:0007669"/>
    <property type="project" value="InterPro"/>
</dbReference>
<dbReference type="InterPro" id="IPR017853">
    <property type="entry name" value="GH"/>
</dbReference>
<dbReference type="OrthoDB" id="524207at2759"/>
<name>A0A150G8E6_GONPE</name>
<dbReference type="GO" id="GO:0005975">
    <property type="term" value="P:carbohydrate metabolic process"/>
    <property type="evidence" value="ECO:0007669"/>
    <property type="project" value="InterPro"/>
</dbReference>
<evidence type="ECO:0000256" key="1">
    <source>
        <dbReference type="ARBA" id="ARBA00022801"/>
    </source>
</evidence>
<dbReference type="GO" id="GO:0009341">
    <property type="term" value="C:beta-galactosidase complex"/>
    <property type="evidence" value="ECO:0007669"/>
    <property type="project" value="InterPro"/>
</dbReference>
<dbReference type="EMBL" id="LSYV01000048">
    <property type="protein sequence ID" value="KXZ46104.1"/>
    <property type="molecule type" value="Genomic_DNA"/>
</dbReference>